<organism evidence="1">
    <name type="scientific">Rhodosorus marinus</name>
    <dbReference type="NCBI Taxonomy" id="101924"/>
    <lineage>
        <taxon>Eukaryota</taxon>
        <taxon>Rhodophyta</taxon>
        <taxon>Stylonematophyceae</taxon>
        <taxon>Stylonematales</taxon>
        <taxon>Stylonemataceae</taxon>
        <taxon>Rhodosorus</taxon>
    </lineage>
</organism>
<gene>
    <name evidence="1" type="ORF">RMAR00112_LOCUS2279</name>
</gene>
<accession>A0A7S2ZBC7</accession>
<proteinExistence type="predicted"/>
<dbReference type="AlphaFoldDB" id="A0A7S2ZBC7"/>
<name>A0A7S2ZBC7_9RHOD</name>
<reference evidence="1" key="1">
    <citation type="submission" date="2021-01" db="EMBL/GenBank/DDBJ databases">
        <authorList>
            <person name="Corre E."/>
            <person name="Pelletier E."/>
            <person name="Niang G."/>
            <person name="Scheremetjew M."/>
            <person name="Finn R."/>
            <person name="Kale V."/>
            <person name="Holt S."/>
            <person name="Cochrane G."/>
            <person name="Meng A."/>
            <person name="Brown T."/>
            <person name="Cohen L."/>
        </authorList>
    </citation>
    <scope>NUCLEOTIDE SEQUENCE</scope>
    <source>
        <strain evidence="1">CCMP 769</strain>
    </source>
</reference>
<dbReference type="EMBL" id="HBHW01003144">
    <property type="protein sequence ID" value="CAE0034335.1"/>
    <property type="molecule type" value="Transcribed_RNA"/>
</dbReference>
<sequence length="147" mass="16707">MLVSLDRFFEVSRERCRSLLCGGPPRRVAHPSRGMIRTDSISLIHICDVRSIDSLRMCKLPGTFEQSASWFPTTEQLRVPASLFASCCQRTDNTAFVRFLLDAHETQQSRQMASEKMCRRQMHSSLSSLVEFKSRLGLHQSIAEANS</sequence>
<evidence type="ECO:0000313" key="1">
    <source>
        <dbReference type="EMBL" id="CAE0034335.1"/>
    </source>
</evidence>
<protein>
    <submittedName>
        <fullName evidence="1">Uncharacterized protein</fullName>
    </submittedName>
</protein>